<name>A0A8X7NJ58_CANPA</name>
<gene>
    <name evidence="1" type="ORF">FOB60_005278</name>
</gene>
<reference evidence="1" key="1">
    <citation type="submission" date="2020-03" db="EMBL/GenBank/DDBJ databases">
        <title>FDA dAtabase for Regulatory Grade micrObial Sequences (FDA-ARGOS): Supporting development and validation of Infectious Disease Dx tests.</title>
        <authorList>
            <person name="Campos J."/>
            <person name="Goldberg B."/>
            <person name="Tallon L."/>
            <person name="Sadzewicz L."/>
            <person name="Vavikolanu K."/>
            <person name="Mehta A."/>
            <person name="Aluvathingal J."/>
            <person name="Nadendla S."/>
            <person name="Nandy P."/>
            <person name="Geyer C."/>
            <person name="Yan Y."/>
            <person name="Sichtig H."/>
        </authorList>
    </citation>
    <scope>NUCLEOTIDE SEQUENCE [LARGE SCALE GENOMIC DNA]</scope>
    <source>
        <strain evidence="1">FDAARGOS_652</strain>
    </source>
</reference>
<accession>A0A8X7NJ58</accession>
<sequence length="97" mass="11059">MRALQDRSKLEKCIAGKQSPYAITKKAKSECQSEENWRKSQVNENIRLLEQLTVSEETPWARNGEVLPKRPVSSINRSLFPLKAEEDLATDEIDTDA</sequence>
<protein>
    <submittedName>
        <fullName evidence="1">Uncharacterized protein</fullName>
    </submittedName>
</protein>
<comment type="caution">
    <text evidence="1">The sequence shown here is derived from an EMBL/GenBank/DDBJ whole genome shotgun (WGS) entry which is preliminary data.</text>
</comment>
<dbReference type="EMBL" id="JABWAB010000011">
    <property type="protein sequence ID" value="KAF6044185.1"/>
    <property type="molecule type" value="Genomic_DNA"/>
</dbReference>
<evidence type="ECO:0000313" key="1">
    <source>
        <dbReference type="EMBL" id="KAF6044185.1"/>
    </source>
</evidence>
<dbReference type="Proteomes" id="UP000590412">
    <property type="component" value="Unassembled WGS sequence"/>
</dbReference>
<evidence type="ECO:0000313" key="2">
    <source>
        <dbReference type="Proteomes" id="UP000590412"/>
    </source>
</evidence>
<dbReference type="AlphaFoldDB" id="A0A8X7NJ58"/>
<organism evidence="1 2">
    <name type="scientific">Candida parapsilosis</name>
    <name type="common">Yeast</name>
    <dbReference type="NCBI Taxonomy" id="5480"/>
    <lineage>
        <taxon>Eukaryota</taxon>
        <taxon>Fungi</taxon>
        <taxon>Dikarya</taxon>
        <taxon>Ascomycota</taxon>
        <taxon>Saccharomycotina</taxon>
        <taxon>Pichiomycetes</taxon>
        <taxon>Debaryomycetaceae</taxon>
        <taxon>Candida/Lodderomyces clade</taxon>
        <taxon>Candida</taxon>
    </lineage>
</organism>
<proteinExistence type="predicted"/>